<keyword evidence="1" id="KW-0479">Metal-binding</keyword>
<evidence type="ECO:0000256" key="1">
    <source>
        <dbReference type="ARBA" id="ARBA00022723"/>
    </source>
</evidence>
<evidence type="ECO:0000313" key="8">
    <source>
        <dbReference type="Proteomes" id="UP000887575"/>
    </source>
</evidence>
<feature type="domain" description="RING-type" evidence="6">
    <location>
        <begin position="104"/>
        <end position="156"/>
    </location>
</feature>
<keyword evidence="5" id="KW-0175">Coiled coil</keyword>
<evidence type="ECO:0000256" key="3">
    <source>
        <dbReference type="ARBA" id="ARBA00022833"/>
    </source>
</evidence>
<dbReference type="PROSITE" id="PS50119">
    <property type="entry name" value="ZF_BBOX"/>
    <property type="match status" value="1"/>
</dbReference>
<evidence type="ECO:0000256" key="4">
    <source>
        <dbReference type="PROSITE-ProRule" id="PRU00024"/>
    </source>
</evidence>
<dbReference type="InterPro" id="IPR001841">
    <property type="entry name" value="Znf_RING"/>
</dbReference>
<dbReference type="Proteomes" id="UP000887575">
    <property type="component" value="Unassembled WGS sequence"/>
</dbReference>
<dbReference type="InterPro" id="IPR000315">
    <property type="entry name" value="Znf_B-box"/>
</dbReference>
<keyword evidence="8" id="KW-1185">Reference proteome</keyword>
<proteinExistence type="predicted"/>
<dbReference type="Gene3D" id="3.30.40.10">
    <property type="entry name" value="Zinc/RING finger domain, C3HC4 (zinc finger)"/>
    <property type="match status" value="1"/>
</dbReference>
<dbReference type="WBParaSite" id="MBELARI_LOCUS3740.1">
    <property type="protein sequence ID" value="MBELARI_LOCUS3740.1"/>
    <property type="gene ID" value="MBELARI_LOCUS3740"/>
</dbReference>
<keyword evidence="2 4" id="KW-0863">Zinc-finger</keyword>
<keyword evidence="3" id="KW-0862">Zinc</keyword>
<evidence type="ECO:0000313" key="9">
    <source>
        <dbReference type="WBParaSite" id="MBELARI_LOCUS3740.1"/>
    </source>
</evidence>
<feature type="coiled-coil region" evidence="5">
    <location>
        <begin position="255"/>
        <end position="308"/>
    </location>
</feature>
<dbReference type="AlphaFoldDB" id="A0AAF3J8W6"/>
<dbReference type="SMART" id="SM00184">
    <property type="entry name" value="RING"/>
    <property type="match status" value="1"/>
</dbReference>
<evidence type="ECO:0000259" key="6">
    <source>
        <dbReference type="PROSITE" id="PS50089"/>
    </source>
</evidence>
<name>A0AAF3J8W6_9BILA</name>
<evidence type="ECO:0000256" key="5">
    <source>
        <dbReference type="SAM" id="Coils"/>
    </source>
</evidence>
<dbReference type="SUPFAM" id="SSF57850">
    <property type="entry name" value="RING/U-box"/>
    <property type="match status" value="1"/>
</dbReference>
<sequence>MESQSRIFHSLNCSLCKKPFSNSVSDPKSPRHLSCGVAVCKLCWDIEKPIEKANRTHKCSYQWECFNFDVPVYYLLEILDHPSIAAAQNEAGYLLSKVMKTPECPVCREEYVIDLEQRKPYDLCCRHAVCNRCFLELSTSSNDPEFPWHVVCPICKDNRRHAMKSRKNQLQDFLRELPEMLKELKLNATKKCYKCQTEKLINELFYCKDCQKKICESCNCSQHQNCETVSYSIRRIEKIRNDLQKNSFPQIDDHERVFREKYEKLLRDIEDFKEKMSLNLDHFENSELSEALDRQEKLKKNLQKLEHIAEKFLSHFRIFDTEMQDLLKTIDKEIQVPDPAH</sequence>
<feature type="domain" description="B box-type" evidence="7">
    <location>
        <begin position="190"/>
        <end position="231"/>
    </location>
</feature>
<dbReference type="PROSITE" id="PS50089">
    <property type="entry name" value="ZF_RING_2"/>
    <property type="match status" value="1"/>
</dbReference>
<evidence type="ECO:0000259" key="7">
    <source>
        <dbReference type="PROSITE" id="PS50119"/>
    </source>
</evidence>
<reference evidence="9" key="1">
    <citation type="submission" date="2024-02" db="UniProtKB">
        <authorList>
            <consortium name="WormBaseParasite"/>
        </authorList>
    </citation>
    <scope>IDENTIFICATION</scope>
</reference>
<organism evidence="8 9">
    <name type="scientific">Mesorhabditis belari</name>
    <dbReference type="NCBI Taxonomy" id="2138241"/>
    <lineage>
        <taxon>Eukaryota</taxon>
        <taxon>Metazoa</taxon>
        <taxon>Ecdysozoa</taxon>
        <taxon>Nematoda</taxon>
        <taxon>Chromadorea</taxon>
        <taxon>Rhabditida</taxon>
        <taxon>Rhabditina</taxon>
        <taxon>Rhabditomorpha</taxon>
        <taxon>Rhabditoidea</taxon>
        <taxon>Rhabditidae</taxon>
        <taxon>Mesorhabditinae</taxon>
        <taxon>Mesorhabditis</taxon>
    </lineage>
</organism>
<protein>
    <submittedName>
        <fullName evidence="9">RING-type domain-containing protein</fullName>
    </submittedName>
</protein>
<accession>A0AAF3J8W6</accession>
<dbReference type="GO" id="GO:0008270">
    <property type="term" value="F:zinc ion binding"/>
    <property type="evidence" value="ECO:0007669"/>
    <property type="project" value="UniProtKB-KW"/>
</dbReference>
<dbReference type="Pfam" id="PF14634">
    <property type="entry name" value="zf-RING_5"/>
    <property type="match status" value="1"/>
</dbReference>
<dbReference type="InterPro" id="IPR013083">
    <property type="entry name" value="Znf_RING/FYVE/PHD"/>
</dbReference>
<evidence type="ECO:0000256" key="2">
    <source>
        <dbReference type="ARBA" id="ARBA00022771"/>
    </source>
</evidence>